<feature type="non-terminal residue" evidence="3">
    <location>
        <position position="1"/>
    </location>
</feature>
<feature type="compositionally biased region" description="Low complexity" evidence="1">
    <location>
        <begin position="1059"/>
        <end position="1073"/>
    </location>
</feature>
<dbReference type="InterPro" id="IPR050164">
    <property type="entry name" value="Peptidase_C19"/>
</dbReference>
<feature type="compositionally biased region" description="Low complexity" evidence="1">
    <location>
        <begin position="62"/>
        <end position="72"/>
    </location>
</feature>
<dbReference type="GO" id="GO:0005829">
    <property type="term" value="C:cytosol"/>
    <property type="evidence" value="ECO:0007669"/>
    <property type="project" value="TreeGrafter"/>
</dbReference>
<dbReference type="InterPro" id="IPR001394">
    <property type="entry name" value="Peptidase_C19_UCH"/>
</dbReference>
<dbReference type="GO" id="GO:0005634">
    <property type="term" value="C:nucleus"/>
    <property type="evidence" value="ECO:0007669"/>
    <property type="project" value="TreeGrafter"/>
</dbReference>
<dbReference type="EMBL" id="CAJOBE010006681">
    <property type="protein sequence ID" value="CAF4014106.1"/>
    <property type="molecule type" value="Genomic_DNA"/>
</dbReference>
<reference evidence="3" key="1">
    <citation type="submission" date="2021-02" db="EMBL/GenBank/DDBJ databases">
        <authorList>
            <person name="Nowell W R."/>
        </authorList>
    </citation>
    <scope>NUCLEOTIDE SEQUENCE</scope>
</reference>
<feature type="region of interest" description="Disordered" evidence="1">
    <location>
        <begin position="189"/>
        <end position="208"/>
    </location>
</feature>
<feature type="compositionally biased region" description="Low complexity" evidence="1">
    <location>
        <begin position="333"/>
        <end position="343"/>
    </location>
</feature>
<feature type="compositionally biased region" description="Polar residues" evidence="1">
    <location>
        <begin position="1079"/>
        <end position="1108"/>
    </location>
</feature>
<feature type="domain" description="USP" evidence="2">
    <location>
        <begin position="593"/>
        <end position="925"/>
    </location>
</feature>
<dbReference type="InterPro" id="IPR038765">
    <property type="entry name" value="Papain-like_cys_pep_sf"/>
</dbReference>
<dbReference type="SUPFAM" id="SSF54001">
    <property type="entry name" value="Cysteine proteinases"/>
    <property type="match status" value="1"/>
</dbReference>
<feature type="region of interest" description="Disordered" evidence="1">
    <location>
        <begin position="124"/>
        <end position="172"/>
    </location>
</feature>
<comment type="caution">
    <text evidence="3">The sequence shown here is derived from an EMBL/GenBank/DDBJ whole genome shotgun (WGS) entry which is preliminary data.</text>
</comment>
<dbReference type="PANTHER" id="PTHR24006:SF747">
    <property type="entry name" value="UBIQUITIN CARBOXYL-TERMINAL HYDROLASE 20"/>
    <property type="match status" value="1"/>
</dbReference>
<dbReference type="PANTHER" id="PTHR24006">
    <property type="entry name" value="UBIQUITIN CARBOXYL-TERMINAL HYDROLASE"/>
    <property type="match status" value="1"/>
</dbReference>
<evidence type="ECO:0000313" key="4">
    <source>
        <dbReference type="Proteomes" id="UP000663874"/>
    </source>
</evidence>
<proteinExistence type="predicted"/>
<feature type="compositionally biased region" description="Basic and acidic residues" evidence="1">
    <location>
        <begin position="160"/>
        <end position="172"/>
    </location>
</feature>
<feature type="compositionally biased region" description="Polar residues" evidence="1">
    <location>
        <begin position="1"/>
        <end position="11"/>
    </location>
</feature>
<dbReference type="Gene3D" id="3.90.70.10">
    <property type="entry name" value="Cysteine proteinases"/>
    <property type="match status" value="1"/>
</dbReference>
<feature type="compositionally biased region" description="Low complexity" evidence="1">
    <location>
        <begin position="304"/>
        <end position="313"/>
    </location>
</feature>
<feature type="compositionally biased region" description="Polar residues" evidence="1">
    <location>
        <begin position="361"/>
        <end position="373"/>
    </location>
</feature>
<evidence type="ECO:0000256" key="1">
    <source>
        <dbReference type="SAM" id="MobiDB-lite"/>
    </source>
</evidence>
<dbReference type="Pfam" id="PF00443">
    <property type="entry name" value="UCH"/>
    <property type="match status" value="1"/>
</dbReference>
<dbReference type="Proteomes" id="UP000663874">
    <property type="component" value="Unassembled WGS sequence"/>
</dbReference>
<evidence type="ECO:0000313" key="3">
    <source>
        <dbReference type="EMBL" id="CAF4014106.1"/>
    </source>
</evidence>
<sequence length="1682" mass="193177">FIELNSSSSSLHNDRTSVRKHKLRHIDEQLDELNSSSSSVNNNRTSVRKHKSRCIHEELDELNSSSSSLNNNRTSVRKYKSHGIDEELDELDSSSSSRNNNQTSLGKRKSHDIDDELDVNFLELSSSPSSLNNDRTSVGKHKSRRTDKESDESNSSSSRNNDRTSVREHKSRDIDEELDGYLVNFVELNSSSSSPLNNDRTSVRKHKSRDIDEELDEFNSSSSRNNDRTSIRRHTSLHIHKQIDKLNSSSSSLNNDRTSVRKHTSLHTDEQIDELDSSSSSLNNDRISVRKPKSRHIDEKLDELNSSSSSLNNDRTSVRKHKSPHIDEQIDALDSSSSSLNNDRTSVRKYKSRYIDEQIDELNSSSYSTNNDRTSAHKHKPRDIDEELDELNSLSSSPDDDRASIHKHKSRHTDEELDELNSSSSSLDDDGTSVQLNSSSYSINNDRTSAHKHKPRDIDEELDELDSSSSLNNNRTSVRKHNSRDIDEELDELNSSSSSVNNNRTSVRKHKSHHIDEEVDINVSALSSSLTSVTYNSLCSSKRKSKDFVEESDGVNQIEEPRSKRLKKLCHHIHPLIESDLKLEWSLVHVRGIGLLNRDLTKSLNLCYMNSVIQCLANTAPFVQWLVNEENHGSCELTLFDQLCSVCALRSIITNIHPHVHNKSNLFCELGQASAFQIARRITELSSSFVPGQQEDPSEFLIVLLNHFMQCISSNDNTSFSTYLCNPLHSIFGINIKSSITCTSCQVQTTKKNYETIWSIPIISYYNLKEALAAFCSKEKLSGDNALQCSQCHSKTIAVQSLQLADTSPIIVIHLKRFIYDQSKKLTRKLTHFISYPEFLNILPYVANNTASEVVQKNHQFNEHIYMLYAVVVHLGNTTTNGHIFVYIRSPDNLWYKIDDELVTSINPKAVYSDNNSYILWYTKLSEEKRYLYRKEINELFISSSQNPFSSTPKHRNVQITRSFGDCSLISTNSISNISNFDDQSPSKNLRRSCFITKEQSPETREDIDFNHCSSPEDFILYENNFSLENNLDLIEYRTESRIEIIPKTNYKNQYPDYSNSPDTSCSSLSSQLPPVPLTNKSRISFRNDSNQLSDEATRLSRLSKTSTGSQLDVLDENPYEQEDFHIQLPPSFNFKLQPVDLVKLQSIRTKKNNKKEARLYEAMGLPIEIDKTTNKKKIFISKTIKTNTINNNISASHDSNQEIQKKESRVDVEYLYILLPYIKKFNTYCALCVRNCTFGQTTKDRNQLLRCLLYCSGKPLCNFTCFIIVLNNGQGHIIVNNNTVRHAPGIKISRPIREPIRSLFKEKFKNRASVYRIYQNEMQKRSIHEKNANNYDRVGKSRQILRKIKSEATCESLLAPDVDYGLSKLYEKYKNEINIDGKVTGAIQLISKHPSKIIIFTETAIRLFDSLIHQKDITISWDATGAIIREQNNSPKYLYYELTITLPGVVSEDGLIPISSMISSSHSLIDIIHWLELFKHHYSQIFVGKEFPKPKLILSDRAQVFLCAALKVWNNEKMQDFLDRSYRIVNGDATNEDLKLTNIHACMAHVLIDTRRTINKFIIKEYREIAIWSIALLINSCTWIEFKYNWKIICLVFLEIHRGEKHTKQKYQDILLDKIRKIKSDSNTYSAVKSSNYFETDNPTDLYDSNTYYFYDDKYDDDDDDDDHPEPNNRFLKTKNV</sequence>
<gene>
    <name evidence="3" type="ORF">FNK824_LOCUS26678</name>
</gene>
<dbReference type="GO" id="GO:0004843">
    <property type="term" value="F:cysteine-type deubiquitinase activity"/>
    <property type="evidence" value="ECO:0007669"/>
    <property type="project" value="InterPro"/>
</dbReference>
<evidence type="ECO:0000259" key="2">
    <source>
        <dbReference type="PROSITE" id="PS50235"/>
    </source>
</evidence>
<feature type="compositionally biased region" description="Low complexity" evidence="1">
    <location>
        <begin position="34"/>
        <end position="45"/>
    </location>
</feature>
<dbReference type="PROSITE" id="PS50235">
    <property type="entry name" value="USP_3"/>
    <property type="match status" value="1"/>
</dbReference>
<name>A0A819PVE3_9BILA</name>
<organism evidence="3 4">
    <name type="scientific">Rotaria sordida</name>
    <dbReference type="NCBI Taxonomy" id="392033"/>
    <lineage>
        <taxon>Eukaryota</taxon>
        <taxon>Metazoa</taxon>
        <taxon>Spiralia</taxon>
        <taxon>Gnathifera</taxon>
        <taxon>Rotifera</taxon>
        <taxon>Eurotatoria</taxon>
        <taxon>Bdelloidea</taxon>
        <taxon>Philodinida</taxon>
        <taxon>Philodinidae</taxon>
        <taxon>Rotaria</taxon>
    </lineage>
</organism>
<feature type="compositionally biased region" description="Polar residues" evidence="1">
    <location>
        <begin position="432"/>
        <end position="447"/>
    </location>
</feature>
<feature type="region of interest" description="Disordered" evidence="1">
    <location>
        <begin position="1"/>
        <end position="111"/>
    </location>
</feature>
<feature type="region of interest" description="Disordered" evidence="1">
    <location>
        <begin position="214"/>
        <end position="346"/>
    </location>
</feature>
<dbReference type="GO" id="GO:0016579">
    <property type="term" value="P:protein deubiquitination"/>
    <property type="evidence" value="ECO:0007669"/>
    <property type="project" value="InterPro"/>
</dbReference>
<feature type="region of interest" description="Disordered" evidence="1">
    <location>
        <begin position="1052"/>
        <end position="1108"/>
    </location>
</feature>
<feature type="compositionally biased region" description="Low complexity" evidence="1">
    <location>
        <begin position="246"/>
        <end position="255"/>
    </location>
</feature>
<protein>
    <recommendedName>
        <fullName evidence="2">USP domain-containing protein</fullName>
    </recommendedName>
</protein>
<accession>A0A819PVE3</accession>
<feature type="region of interest" description="Disordered" evidence="1">
    <location>
        <begin position="361"/>
        <end position="511"/>
    </location>
</feature>
<dbReference type="InterPro" id="IPR028889">
    <property type="entry name" value="USP"/>
</dbReference>
<feature type="compositionally biased region" description="Low complexity" evidence="1">
    <location>
        <begin position="494"/>
        <end position="505"/>
    </location>
</feature>
<feature type="compositionally biased region" description="Basic residues" evidence="1">
    <location>
        <begin position="231"/>
        <end position="240"/>
    </location>
</feature>